<dbReference type="PROSITE" id="PS50965">
    <property type="entry name" value="NERD"/>
    <property type="match status" value="1"/>
</dbReference>
<dbReference type="InterPro" id="IPR041679">
    <property type="entry name" value="DNA2/NAM7-like_C"/>
</dbReference>
<dbReference type="InterPro" id="IPR027417">
    <property type="entry name" value="P-loop_NTPase"/>
</dbReference>
<comment type="caution">
    <text evidence="2">The sequence shown here is derived from an EMBL/GenBank/DDBJ whole genome shotgun (WGS) entry which is preliminary data.</text>
</comment>
<evidence type="ECO:0000313" key="2">
    <source>
        <dbReference type="EMBL" id="RTR12737.1"/>
    </source>
</evidence>
<dbReference type="SUPFAM" id="SSF52540">
    <property type="entry name" value="P-loop containing nucleoside triphosphate hydrolases"/>
    <property type="match status" value="1"/>
</dbReference>
<dbReference type="InterPro" id="IPR011009">
    <property type="entry name" value="Kinase-like_dom_sf"/>
</dbReference>
<dbReference type="Pfam" id="PF13086">
    <property type="entry name" value="AAA_11"/>
    <property type="match status" value="1"/>
</dbReference>
<feature type="domain" description="NERD" evidence="1">
    <location>
        <begin position="10"/>
        <end position="123"/>
    </location>
</feature>
<dbReference type="InterPro" id="IPR041677">
    <property type="entry name" value="DNA2/NAM7_AAA_11"/>
</dbReference>
<dbReference type="OrthoDB" id="9757917at2"/>
<evidence type="ECO:0000313" key="3">
    <source>
        <dbReference type="Proteomes" id="UP000277007"/>
    </source>
</evidence>
<dbReference type="RefSeq" id="WP_126620653.1">
    <property type="nucleotide sequence ID" value="NZ_JBHUCY010000047.1"/>
</dbReference>
<dbReference type="EMBL" id="RXMA01000052">
    <property type="protein sequence ID" value="RTR12737.1"/>
    <property type="molecule type" value="Genomic_DNA"/>
</dbReference>
<evidence type="ECO:0000259" key="1">
    <source>
        <dbReference type="PROSITE" id="PS50965"/>
    </source>
</evidence>
<dbReference type="SUPFAM" id="SSF56112">
    <property type="entry name" value="Protein kinase-like (PK-like)"/>
    <property type="match status" value="2"/>
</dbReference>
<dbReference type="Gene3D" id="3.40.50.300">
    <property type="entry name" value="P-loop containing nucleotide triphosphate hydrolases"/>
    <property type="match status" value="2"/>
</dbReference>
<dbReference type="InterPro" id="IPR003593">
    <property type="entry name" value="AAA+_ATPase"/>
</dbReference>
<proteinExistence type="predicted"/>
<name>A0A3S0JDU4_9PROT</name>
<dbReference type="Gene3D" id="1.10.510.10">
    <property type="entry name" value="Transferase(Phosphotransferase) domain 1"/>
    <property type="match status" value="1"/>
</dbReference>
<reference evidence="2 3" key="1">
    <citation type="submission" date="2018-12" db="EMBL/GenBank/DDBJ databases">
        <authorList>
            <person name="Yang Y."/>
        </authorList>
    </citation>
    <scope>NUCLEOTIDE SEQUENCE [LARGE SCALE GENOMIC DNA]</scope>
    <source>
        <strain evidence="2 3">L-25-5w-1</strain>
    </source>
</reference>
<dbReference type="CDD" id="cd18808">
    <property type="entry name" value="SF1_C_Upf1"/>
    <property type="match status" value="1"/>
</dbReference>
<dbReference type="PANTHER" id="PTHR10887:SF495">
    <property type="entry name" value="HELICASE SENATAXIN ISOFORM X1-RELATED"/>
    <property type="match status" value="1"/>
</dbReference>
<dbReference type="InterPro" id="IPR011528">
    <property type="entry name" value="NERD"/>
</dbReference>
<dbReference type="GO" id="GO:0004386">
    <property type="term" value="F:helicase activity"/>
    <property type="evidence" value="ECO:0007669"/>
    <property type="project" value="InterPro"/>
</dbReference>
<gene>
    <name evidence="2" type="ORF">EJ903_25290</name>
</gene>
<dbReference type="Pfam" id="PF13087">
    <property type="entry name" value="AAA_12"/>
    <property type="match status" value="1"/>
</dbReference>
<protein>
    <recommendedName>
        <fullName evidence="1">NERD domain-containing protein</fullName>
    </recommendedName>
</protein>
<dbReference type="Pfam" id="PF08378">
    <property type="entry name" value="NERD"/>
    <property type="match status" value="1"/>
</dbReference>
<dbReference type="InterPro" id="IPR047187">
    <property type="entry name" value="SF1_C_Upf1"/>
</dbReference>
<dbReference type="CDD" id="cd17934">
    <property type="entry name" value="DEXXQc_Upf1-like"/>
    <property type="match status" value="2"/>
</dbReference>
<keyword evidence="3" id="KW-1185">Reference proteome</keyword>
<organism evidence="2 3">
    <name type="scientific">Azospirillum griseum</name>
    <dbReference type="NCBI Taxonomy" id="2496639"/>
    <lineage>
        <taxon>Bacteria</taxon>
        <taxon>Pseudomonadati</taxon>
        <taxon>Pseudomonadota</taxon>
        <taxon>Alphaproteobacteria</taxon>
        <taxon>Rhodospirillales</taxon>
        <taxon>Azospirillaceae</taxon>
        <taxon>Azospirillum</taxon>
    </lineage>
</organism>
<accession>A0A3S0JDU4</accession>
<dbReference type="PANTHER" id="PTHR10887">
    <property type="entry name" value="DNA2/NAM7 HELICASE FAMILY"/>
    <property type="match status" value="1"/>
</dbReference>
<dbReference type="Proteomes" id="UP000277007">
    <property type="component" value="Unassembled WGS sequence"/>
</dbReference>
<sequence>MKITALKAEGIHHREVKGIDALKKHLPDHWYAYANLEAVDSRTAPREIDVVIVLDDRILIADIKDWYGTSVTYSGGHWHRDGNPAGHSPVDKINKNRHLLASMIDGYLRKNRTGKRAPLIDFCVIMTGDADFSRLPHNEKRFVFKISDFCRMIVDKEKRNSALSCIKDVPIDKILTRKENPWILWFDDIFKGKNYFKPRNRVFGAFKAVSNIVYQHKGQGGNLYEEYDAQEMDTADASGLLRYWDFSKGDTKFLSDEGRGEIVGRERKILHYLRELNPEFDSALLSFREGDTEKGVRYWEVLERRRQTQRLSQFMRGDGRTMDASMRIDLVRIMLSHASRLHGFGVAHCDIGDHSVWLELPATVRFSHLFAARIPEGRTVAEERYSTLAKPVVYPEDFVNQPNNLFAKDVFLLACVAHLLLLGTSPKAEPDEPAMWDPAFDADGKFTSLHPWLAKGLEMDVGARFPDAAAMLDAFNIATKPIQADADTLERLHRFRTHKNLRTFLRAYPQEGDAVVETDRVSIYPSSRDGQPLMIKQWGHTNWRDERTDGTRLLAFCERVRDLADLGLEGICPIHDVVYFSEGIAVVQDRVAAPSLHDVLVGPRDTGPFQEPVSALNFLVRLIRVVDSLHAQGFAHGDLNFTNILCPRHKGATGEGVWPILIDVVDLSAHGEGERYTQEFAPKGSSTAAERDRCAVLIIAERLLTWSQPREDMTGLAEAMRLCRTQAPVFGTLAPFAEALEALRRPAGDRLMLRVARPSGVSDDVVLRPDAGQYYLYIKRHGLQVTLHVTGANARLEIPLDASHRPTRANLTPLAQDEIWTAQRLRCDIVDADIKLLPDAIFDPDSVQPLLDRPEIVKALNPGVAKEAPAKSEEEVKTEEVDQDPFFMFHETEADLDREADEAMLASLANRSEPDGLDGSELSALLPDPQPAPILPLKAVAEATATPIPAPAAKAAPVVDVANLWQTLMDVEMDDIVEAEVDREPADSSRGTFVVRYRLLRGRMDFDAKDRVKILVMNRRGEWIKAGDLDLAHSRAGEAVVIPPRYSRTHISERFAVGGLMRFESQKSQESRNRRERAITRILKGNAAISDLLGYFTHHNAGWAKPMKVGVPDPERLREDYDLNDSQIGSFMRLWTTGPLGLLQGPPGTGKTTFIAAFVHYALTEGGMTRILLVSQSHEAVDNAAKGVIDRFRRTGKPISLVRVGNKADVQSDTVRPYHKDNLEERYRGEFRARLKEKVMVVGRRLGLDTEFLEKFHTINLSIRPILKNIEALAKEADSQEALPFDPAGERARKRIDLQETAYRLLGHIGITAMEISAAGYRVLHPGQASIRAHAADGESDNLYEEQDWDPDAFDSIEDAEDEVLDLASPGAFAILTEVLSRVVHGERASVQPDTLRRLLSAIDLMDNWLGMVSSRHRNIEEFLVNTRQVVCGTCVGIGSVSLGIRRHFDLVIIDEAARATAGELAVPMHLGKRVLLVGDHKQLPPFHIGAYVAQTARRTKLEREEVRRSDFERAFTSPYGKDVGQTLRTQYRMLEPIGRLVSDVFYEESPLDHGRTAPKAPPEIWPNDLSRSIIWLDTRNAGREGFEKPLKNNTTRSNRSESRAIFRLLQRLDTHQPLHEWLCANKASDKPLEVPIGIICTYKAQVELIESSLVSIGLSPALREAIRIDTVDSYQGKENLMVILSLVRNNDQGPPAGSEPWTIKPGFLSWPNRINVAISRAMDRLVIVGTTKGWFPGSPMARVVDRVNALAGEDLALISDTKGN</sequence>
<dbReference type="InterPro" id="IPR045055">
    <property type="entry name" value="DNA2/NAM7-like"/>
</dbReference>
<dbReference type="SMART" id="SM00382">
    <property type="entry name" value="AAA"/>
    <property type="match status" value="1"/>
</dbReference>